<gene>
    <name evidence="6" type="ORF">L1F29_16195</name>
</gene>
<dbReference type="Pfam" id="PF00884">
    <property type="entry name" value="Sulfatase"/>
    <property type="match status" value="1"/>
</dbReference>
<dbReference type="InterPro" id="IPR024607">
    <property type="entry name" value="Sulfatase_CS"/>
</dbReference>
<keyword evidence="3" id="KW-0378">Hydrolase</keyword>
<dbReference type="Proteomes" id="UP001057877">
    <property type="component" value="Chromosome"/>
</dbReference>
<dbReference type="SUPFAM" id="SSF53649">
    <property type="entry name" value="Alkaline phosphatase-like"/>
    <property type="match status" value="1"/>
</dbReference>
<name>A0ABY5SI21_9BACL</name>
<dbReference type="PANTHER" id="PTHR42693:SF53">
    <property type="entry name" value="ENDO-4-O-SULFATASE"/>
    <property type="match status" value="1"/>
</dbReference>
<evidence type="ECO:0000256" key="4">
    <source>
        <dbReference type="ARBA" id="ARBA00022837"/>
    </source>
</evidence>
<dbReference type="InterPro" id="IPR000917">
    <property type="entry name" value="Sulfatase_N"/>
</dbReference>
<dbReference type="PANTHER" id="PTHR42693">
    <property type="entry name" value="ARYLSULFATASE FAMILY MEMBER"/>
    <property type="match status" value="1"/>
</dbReference>
<dbReference type="RefSeq" id="WP_258389337.1">
    <property type="nucleotide sequence ID" value="NZ_CP091430.1"/>
</dbReference>
<dbReference type="EMBL" id="CP091430">
    <property type="protein sequence ID" value="UVI33284.1"/>
    <property type="molecule type" value="Genomic_DNA"/>
</dbReference>
<accession>A0ABY5SI21</accession>
<proteinExistence type="inferred from homology"/>
<organism evidence="6 7">
    <name type="scientific">Paenibacillus spongiae</name>
    <dbReference type="NCBI Taxonomy" id="2909671"/>
    <lineage>
        <taxon>Bacteria</taxon>
        <taxon>Bacillati</taxon>
        <taxon>Bacillota</taxon>
        <taxon>Bacilli</taxon>
        <taxon>Bacillales</taxon>
        <taxon>Paenibacillaceae</taxon>
        <taxon>Paenibacillus</taxon>
    </lineage>
</organism>
<dbReference type="InterPro" id="IPR050738">
    <property type="entry name" value="Sulfatase"/>
</dbReference>
<dbReference type="Gene3D" id="3.40.720.10">
    <property type="entry name" value="Alkaline Phosphatase, subunit A"/>
    <property type="match status" value="1"/>
</dbReference>
<comment type="similarity">
    <text evidence="1">Belongs to the sulfatase family.</text>
</comment>
<reference evidence="6" key="1">
    <citation type="submission" date="2022-01" db="EMBL/GenBank/DDBJ databases">
        <title>Paenibacillus spongiae sp. nov., isolated from marine sponge.</title>
        <authorList>
            <person name="Li Z."/>
            <person name="Zhang M."/>
        </authorList>
    </citation>
    <scope>NUCLEOTIDE SEQUENCE</scope>
    <source>
        <strain evidence="6">PHS-Z3</strain>
    </source>
</reference>
<protein>
    <submittedName>
        <fullName evidence="6">Sulfatase-like hydrolase/transferase</fullName>
    </submittedName>
</protein>
<feature type="domain" description="Sulfatase N-terminal" evidence="5">
    <location>
        <begin position="6"/>
        <end position="357"/>
    </location>
</feature>
<keyword evidence="2" id="KW-0479">Metal-binding</keyword>
<evidence type="ECO:0000313" key="7">
    <source>
        <dbReference type="Proteomes" id="UP001057877"/>
    </source>
</evidence>
<dbReference type="InterPro" id="IPR017850">
    <property type="entry name" value="Alkaline_phosphatase_core_sf"/>
</dbReference>
<evidence type="ECO:0000256" key="2">
    <source>
        <dbReference type="ARBA" id="ARBA00022723"/>
    </source>
</evidence>
<sequence>MSSPEPNIIVVMCDQLRAFETGCYGNPIIRTPHIDRLAGEGVRFEYAVTNNPVCMPARSSLLSGQYSRSCIGTTGNITEPDENGRMHLPEYPSKHRRTMLGPTLPEELNKLGYRTALIGKWHIDPAPETIGFEESLYPYVHHRHTGQTFIRGAEAAEETVAAFSVEFEADQVERFLAKPHDRPFFLYYNISPPHMPLDDAPEDYKSMYSPESVPLRPNVYDEEGKPAYDEEWFKIYLWDFLYYQHRMPHTAELPEGFDLNKLTALYYGLTTWVDDTVGKLMDALKRHGHSERTIVVFLSDHGDNLGSHGHFNKSQLYDESIRIPLVFHSPAYWDPRINGQQVAQIIDIMPTLLDIAGGIIPDGVQGRSLKPILDGTCDVVASSEAYVETDSRLVGIRTAHHLYGVRLSDDFRSVEDDRAFFFDLRRDPYEMNNLAGTEEQPEVAAELRSKVLEWIRVTPWLNSDAL</sequence>
<evidence type="ECO:0000259" key="5">
    <source>
        <dbReference type="Pfam" id="PF00884"/>
    </source>
</evidence>
<evidence type="ECO:0000256" key="3">
    <source>
        <dbReference type="ARBA" id="ARBA00022801"/>
    </source>
</evidence>
<keyword evidence="4" id="KW-0106">Calcium</keyword>
<dbReference type="PROSITE" id="PS00149">
    <property type="entry name" value="SULFATASE_2"/>
    <property type="match status" value="1"/>
</dbReference>
<evidence type="ECO:0000256" key="1">
    <source>
        <dbReference type="ARBA" id="ARBA00008779"/>
    </source>
</evidence>
<evidence type="ECO:0000313" key="6">
    <source>
        <dbReference type="EMBL" id="UVI33284.1"/>
    </source>
</evidence>
<keyword evidence="7" id="KW-1185">Reference proteome</keyword>